<dbReference type="GO" id="GO:0016020">
    <property type="term" value="C:membrane"/>
    <property type="evidence" value="ECO:0007669"/>
    <property type="project" value="UniProtKB-SubCell"/>
</dbReference>
<feature type="region of interest" description="Disordered" evidence="5">
    <location>
        <begin position="1"/>
        <end position="30"/>
    </location>
</feature>
<dbReference type="KEGG" id="phu:Phum_PHUM617070"/>
<dbReference type="FunCoup" id="E0W4B4">
    <property type="interactions" value="328"/>
</dbReference>
<gene>
    <name evidence="8" type="primary">8239869</name>
    <name evidence="7" type="ORF">Phum_PHUM617070</name>
</gene>
<proteinExistence type="predicted"/>
<evidence type="ECO:0000256" key="2">
    <source>
        <dbReference type="ARBA" id="ARBA00022692"/>
    </source>
</evidence>
<dbReference type="eggNOG" id="KOG4647">
    <property type="taxonomic scope" value="Eukaryota"/>
</dbReference>
<dbReference type="AlphaFoldDB" id="E0W4B4"/>
<evidence type="ECO:0000313" key="7">
    <source>
        <dbReference type="EMBL" id="EEB20470.1"/>
    </source>
</evidence>
<dbReference type="EMBL" id="AAZO01007547">
    <property type="status" value="NOT_ANNOTATED_CDS"/>
    <property type="molecule type" value="Genomic_DNA"/>
</dbReference>
<dbReference type="InterPro" id="IPR039871">
    <property type="entry name" value="FAM8A1"/>
</dbReference>
<dbReference type="CTD" id="8239869"/>
<keyword evidence="4" id="KW-0472">Membrane</keyword>
<dbReference type="OrthoDB" id="10061042at2759"/>
<feature type="compositionally biased region" description="Basic and acidic residues" evidence="5">
    <location>
        <begin position="1"/>
        <end position="16"/>
    </location>
</feature>
<dbReference type="PANTHER" id="PTHR13659">
    <property type="entry name" value="AUTOSOMAL HIGHLY CONSERVED PROTEIN"/>
    <property type="match status" value="1"/>
</dbReference>
<evidence type="ECO:0000313" key="9">
    <source>
        <dbReference type="Proteomes" id="UP000009046"/>
    </source>
</evidence>
<evidence type="ECO:0000256" key="4">
    <source>
        <dbReference type="ARBA" id="ARBA00023136"/>
    </source>
</evidence>
<dbReference type="Proteomes" id="UP000009046">
    <property type="component" value="Unassembled WGS sequence"/>
</dbReference>
<dbReference type="VEuPathDB" id="VectorBase:PHUM617070"/>
<reference evidence="7" key="1">
    <citation type="submission" date="2007-04" db="EMBL/GenBank/DDBJ databases">
        <title>Annotation of Pediculus humanus corporis strain USDA.</title>
        <authorList>
            <person name="Kirkness E."/>
            <person name="Hannick L."/>
            <person name="Hass B."/>
            <person name="Bruggner R."/>
            <person name="Lawson D."/>
            <person name="Bidwell S."/>
            <person name="Joardar V."/>
            <person name="Caler E."/>
            <person name="Walenz B."/>
            <person name="Inman J."/>
            <person name="Schobel S."/>
            <person name="Galinsky K."/>
            <person name="Amedeo P."/>
            <person name="Strausberg R."/>
        </authorList>
    </citation>
    <scope>NUCLEOTIDE SEQUENCE</scope>
    <source>
        <strain evidence="7">USDA</strain>
    </source>
</reference>
<dbReference type="HOGENOM" id="CLU_053631_0_0_1"/>
<sequence length="286" mass="33230">MVQKEPKIKEKNEDNFSFRSQSNGENEKSKSQINAEYFQALEQWLNDVRSYRYSCNMFAGFSYAMFAQQMNGFTPPNLGNFISNNSLLDQGGSPFPHLRPTQQQYHQQQSFRNQQQPQQQQQQPQNIPDEGVEYVIPPFWKRFIAEAVDFVLLFILKMAITFVAVDFFDIINIDEYNFQQQQEKMDYKVVLEITSKILSFELLYKFIVCLYEAIFLSKGMQNQYGGATLGKRFMGLRVVLCSLVEQVENRPNVVRVYPATDLGFAWSMARALLKNVVLSLLLPNNL</sequence>
<evidence type="ECO:0000256" key="3">
    <source>
        <dbReference type="ARBA" id="ARBA00022989"/>
    </source>
</evidence>
<dbReference type="STRING" id="121224.E0W4B4"/>
<feature type="compositionally biased region" description="Low complexity" evidence="5">
    <location>
        <begin position="100"/>
        <end position="125"/>
    </location>
</feature>
<organism>
    <name type="scientific">Pediculus humanus subsp. corporis</name>
    <name type="common">Body louse</name>
    <dbReference type="NCBI Taxonomy" id="121224"/>
    <lineage>
        <taxon>Eukaryota</taxon>
        <taxon>Metazoa</taxon>
        <taxon>Ecdysozoa</taxon>
        <taxon>Arthropoda</taxon>
        <taxon>Hexapoda</taxon>
        <taxon>Insecta</taxon>
        <taxon>Pterygota</taxon>
        <taxon>Neoptera</taxon>
        <taxon>Paraneoptera</taxon>
        <taxon>Psocodea</taxon>
        <taxon>Troctomorpha</taxon>
        <taxon>Phthiraptera</taxon>
        <taxon>Anoplura</taxon>
        <taxon>Pediculidae</taxon>
        <taxon>Pediculus</taxon>
    </lineage>
</organism>
<dbReference type="InterPro" id="IPR010432">
    <property type="entry name" value="RDD"/>
</dbReference>
<evidence type="ECO:0000256" key="1">
    <source>
        <dbReference type="ARBA" id="ARBA00004141"/>
    </source>
</evidence>
<feature type="domain" description="RDD" evidence="6">
    <location>
        <begin position="137"/>
        <end position="239"/>
    </location>
</feature>
<keyword evidence="3" id="KW-1133">Transmembrane helix</keyword>
<dbReference type="RefSeq" id="XP_002433208.1">
    <property type="nucleotide sequence ID" value="XM_002433163.1"/>
</dbReference>
<dbReference type="InParanoid" id="E0W4B4"/>
<reference evidence="7" key="2">
    <citation type="submission" date="2007-04" db="EMBL/GenBank/DDBJ databases">
        <title>The genome of the human body louse.</title>
        <authorList>
            <consortium name="The Human Body Louse Genome Consortium"/>
            <person name="Kirkness E."/>
            <person name="Walenz B."/>
            <person name="Hass B."/>
            <person name="Bruggner R."/>
            <person name="Strausberg R."/>
        </authorList>
    </citation>
    <scope>NUCLEOTIDE SEQUENCE</scope>
    <source>
        <strain evidence="7">USDA</strain>
    </source>
</reference>
<comment type="subcellular location">
    <subcellularLocation>
        <location evidence="1">Membrane</location>
        <topology evidence="1">Multi-pass membrane protein</topology>
    </subcellularLocation>
</comment>
<dbReference type="EnsemblMetazoa" id="PHUM617070-RA">
    <property type="protein sequence ID" value="PHUM617070-PA"/>
    <property type="gene ID" value="PHUM617070"/>
</dbReference>
<reference evidence="8" key="3">
    <citation type="submission" date="2020-05" db="UniProtKB">
        <authorList>
            <consortium name="EnsemblMetazoa"/>
        </authorList>
    </citation>
    <scope>IDENTIFICATION</scope>
    <source>
        <strain evidence="8">USDA</strain>
    </source>
</reference>
<dbReference type="EMBL" id="DS235886">
    <property type="protein sequence ID" value="EEB20470.1"/>
    <property type="molecule type" value="Genomic_DNA"/>
</dbReference>
<dbReference type="GeneID" id="8239869"/>
<name>E0W4B4_PEDHC</name>
<evidence type="ECO:0000259" key="6">
    <source>
        <dbReference type="Pfam" id="PF06271"/>
    </source>
</evidence>
<evidence type="ECO:0000256" key="5">
    <source>
        <dbReference type="SAM" id="MobiDB-lite"/>
    </source>
</evidence>
<protein>
    <recommendedName>
        <fullName evidence="6">RDD domain-containing protein</fullName>
    </recommendedName>
</protein>
<dbReference type="Pfam" id="PF06271">
    <property type="entry name" value="RDD"/>
    <property type="match status" value="1"/>
</dbReference>
<feature type="region of interest" description="Disordered" evidence="5">
    <location>
        <begin position="92"/>
        <end position="127"/>
    </location>
</feature>
<evidence type="ECO:0000313" key="8">
    <source>
        <dbReference type="EnsemblMetazoa" id="PHUM617070-PA"/>
    </source>
</evidence>
<dbReference type="OMA" id="DIMAHTI"/>
<keyword evidence="2" id="KW-0812">Transmembrane</keyword>
<dbReference type="PANTHER" id="PTHR13659:SF5">
    <property type="entry name" value="PROTEIN FAM8A1"/>
    <property type="match status" value="1"/>
</dbReference>
<keyword evidence="9" id="KW-1185">Reference proteome</keyword>
<accession>E0W4B4</accession>